<gene>
    <name evidence="2" type="ORF">TBIB3V08_LOCUS12292</name>
</gene>
<protein>
    <submittedName>
        <fullName evidence="2">Uncharacterized protein</fullName>
    </submittedName>
</protein>
<dbReference type="AlphaFoldDB" id="A0A7R9I950"/>
<sequence length="180" mass="20270">MCLRLVSCQEWLYYRSPGSIYLFLIAQKGGRTVLSAHATFSRRKRHAPSRHPLRIYIVDAPLGLALSINTYCSRYPVVPVGEVCSGRTHRKMGPCNDLASQLQEREQRQSFKSENDSVPSMQDLTQPNTTTPAVPGKKGSLESIWCLLAIAATFQEKCGISRGNLEWTHYIRHSESMEVT</sequence>
<name>A0A7R9I950_9NEOP</name>
<feature type="region of interest" description="Disordered" evidence="1">
    <location>
        <begin position="106"/>
        <end position="136"/>
    </location>
</feature>
<feature type="compositionally biased region" description="Polar residues" evidence="1">
    <location>
        <begin position="116"/>
        <end position="132"/>
    </location>
</feature>
<dbReference type="EMBL" id="OD573274">
    <property type="protein sequence ID" value="CAD7450021.1"/>
    <property type="molecule type" value="Genomic_DNA"/>
</dbReference>
<evidence type="ECO:0000313" key="2">
    <source>
        <dbReference type="EMBL" id="CAD7450021.1"/>
    </source>
</evidence>
<evidence type="ECO:0000256" key="1">
    <source>
        <dbReference type="SAM" id="MobiDB-lite"/>
    </source>
</evidence>
<accession>A0A7R9I950</accession>
<proteinExistence type="predicted"/>
<feature type="compositionally biased region" description="Basic and acidic residues" evidence="1">
    <location>
        <begin position="106"/>
        <end position="115"/>
    </location>
</feature>
<reference evidence="2" key="1">
    <citation type="submission" date="2020-11" db="EMBL/GenBank/DDBJ databases">
        <authorList>
            <person name="Tran Van P."/>
        </authorList>
    </citation>
    <scope>NUCLEOTIDE SEQUENCE</scope>
</reference>
<organism evidence="2">
    <name type="scientific">Timema bartmani</name>
    <dbReference type="NCBI Taxonomy" id="61472"/>
    <lineage>
        <taxon>Eukaryota</taxon>
        <taxon>Metazoa</taxon>
        <taxon>Ecdysozoa</taxon>
        <taxon>Arthropoda</taxon>
        <taxon>Hexapoda</taxon>
        <taxon>Insecta</taxon>
        <taxon>Pterygota</taxon>
        <taxon>Neoptera</taxon>
        <taxon>Polyneoptera</taxon>
        <taxon>Phasmatodea</taxon>
        <taxon>Timematodea</taxon>
        <taxon>Timematoidea</taxon>
        <taxon>Timematidae</taxon>
        <taxon>Timema</taxon>
    </lineage>
</organism>